<evidence type="ECO:0000313" key="2">
    <source>
        <dbReference type="Proteomes" id="UP000245119"/>
    </source>
</evidence>
<dbReference type="OMA" id="HTECHDT"/>
<gene>
    <name evidence="1" type="ORF">C0Q70_20845</name>
</gene>
<dbReference type="AlphaFoldDB" id="A0A2T7NAU6"/>
<dbReference type="Proteomes" id="UP000245119">
    <property type="component" value="Linkage Group LG14"/>
</dbReference>
<comment type="caution">
    <text evidence="1">The sequence shown here is derived from an EMBL/GenBank/DDBJ whole genome shotgun (WGS) entry which is preliminary data.</text>
</comment>
<dbReference type="PANTHER" id="PTHR13088:SF3">
    <property type="entry name" value="FAS APOPTOTIC INHIBITORY MOLECULE 1"/>
    <property type="match status" value="1"/>
</dbReference>
<name>A0A2T7NAU6_POMCA</name>
<dbReference type="Pfam" id="PF06905">
    <property type="entry name" value="FAIM1"/>
    <property type="match status" value="1"/>
</dbReference>
<accession>A0A2T7NAU6</accession>
<organism evidence="1 2">
    <name type="scientific">Pomacea canaliculata</name>
    <name type="common">Golden apple snail</name>
    <dbReference type="NCBI Taxonomy" id="400727"/>
    <lineage>
        <taxon>Eukaryota</taxon>
        <taxon>Metazoa</taxon>
        <taxon>Spiralia</taxon>
        <taxon>Lophotrochozoa</taxon>
        <taxon>Mollusca</taxon>
        <taxon>Gastropoda</taxon>
        <taxon>Caenogastropoda</taxon>
        <taxon>Architaenioglossa</taxon>
        <taxon>Ampullarioidea</taxon>
        <taxon>Ampullariidae</taxon>
        <taxon>Pomacea</taxon>
    </lineage>
</organism>
<protein>
    <submittedName>
        <fullName evidence="1">Uncharacterized protein</fullName>
    </submittedName>
</protein>
<dbReference type="GO" id="GO:1902042">
    <property type="term" value="P:negative regulation of extrinsic apoptotic signaling pathway via death domain receptors"/>
    <property type="evidence" value="ECO:0007669"/>
    <property type="project" value="TreeGrafter"/>
</dbReference>
<dbReference type="EMBL" id="PZQS01000014">
    <property type="protein sequence ID" value="PVD18296.1"/>
    <property type="molecule type" value="Genomic_DNA"/>
</dbReference>
<evidence type="ECO:0000313" key="1">
    <source>
        <dbReference type="EMBL" id="PVD18296.1"/>
    </source>
</evidence>
<dbReference type="OrthoDB" id="6262731at2759"/>
<dbReference type="InterPro" id="IPR038513">
    <property type="entry name" value="FAIM1_dom_sf"/>
</dbReference>
<sequence length="132" mass="14409">MSVILTACKNSRQRAIERALKRRAEKRRKKQAAATAAASLAAELAIPDDTKSLKVWTFLLNGKPNSVVLHLDTLDVTCNGEDTDSQSEFVDGGSKVSFWLGDHNAQIITEAAPSRSHKLIYTLAIDGYVVPD</sequence>
<reference evidence="1 2" key="1">
    <citation type="submission" date="2018-04" db="EMBL/GenBank/DDBJ databases">
        <title>The genome of golden apple snail Pomacea canaliculata provides insight into stress tolerance and invasive adaptation.</title>
        <authorList>
            <person name="Liu C."/>
            <person name="Liu B."/>
            <person name="Ren Y."/>
            <person name="Zhang Y."/>
            <person name="Wang H."/>
            <person name="Li S."/>
            <person name="Jiang F."/>
            <person name="Yin L."/>
            <person name="Zhang G."/>
            <person name="Qian W."/>
            <person name="Fan W."/>
        </authorList>
    </citation>
    <scope>NUCLEOTIDE SEQUENCE [LARGE SCALE GENOMIC DNA]</scope>
    <source>
        <strain evidence="1">SZHN2017</strain>
        <tissue evidence="1">Muscle</tissue>
    </source>
</reference>
<proteinExistence type="predicted"/>
<dbReference type="PANTHER" id="PTHR13088">
    <property type="entry name" value="FAS APOPTOTIC INHIBITORY MOLECULE FAIM"/>
    <property type="match status" value="1"/>
</dbReference>
<dbReference type="InterPro" id="IPR010695">
    <property type="entry name" value="FAIM1"/>
</dbReference>
<keyword evidence="2" id="KW-1185">Reference proteome</keyword>
<dbReference type="Gene3D" id="2.40.128.180">
    <property type="match status" value="1"/>
</dbReference>